<organism evidence="1 2">
    <name type="scientific">Microbacterium stercoris</name>
    <dbReference type="NCBI Taxonomy" id="2820289"/>
    <lineage>
        <taxon>Bacteria</taxon>
        <taxon>Bacillati</taxon>
        <taxon>Actinomycetota</taxon>
        <taxon>Actinomycetes</taxon>
        <taxon>Micrococcales</taxon>
        <taxon>Microbacteriaceae</taxon>
        <taxon>Microbacterium</taxon>
    </lineage>
</organism>
<dbReference type="GO" id="GO:0033499">
    <property type="term" value="P:galactose catabolic process via UDP-galactose, Leloir pathway"/>
    <property type="evidence" value="ECO:0007669"/>
    <property type="project" value="TreeGrafter"/>
</dbReference>
<dbReference type="AlphaFoldDB" id="A0A939TPY1"/>
<accession>A0A939TPY1</accession>
<dbReference type="GO" id="GO:0030246">
    <property type="term" value="F:carbohydrate binding"/>
    <property type="evidence" value="ECO:0007669"/>
    <property type="project" value="InterPro"/>
</dbReference>
<protein>
    <submittedName>
        <fullName evidence="1">Aldose 1-epimerase family protein</fullName>
    </submittedName>
</protein>
<proteinExistence type="predicted"/>
<dbReference type="InterPro" id="IPR008183">
    <property type="entry name" value="Aldose_1/G6P_1-epimerase"/>
</dbReference>
<evidence type="ECO:0000313" key="2">
    <source>
        <dbReference type="Proteomes" id="UP000680132"/>
    </source>
</evidence>
<dbReference type="EMBL" id="JAGFOA010000002">
    <property type="protein sequence ID" value="MBO3662895.1"/>
    <property type="molecule type" value="Genomic_DNA"/>
</dbReference>
<name>A0A939TPY1_9MICO</name>
<dbReference type="InterPro" id="IPR011013">
    <property type="entry name" value="Gal_mutarotase_sf_dom"/>
</dbReference>
<dbReference type="Pfam" id="PF01263">
    <property type="entry name" value="Aldose_epim"/>
    <property type="match status" value="1"/>
</dbReference>
<dbReference type="InterPro" id="IPR014718">
    <property type="entry name" value="GH-type_carb-bd"/>
</dbReference>
<dbReference type="Gene3D" id="2.70.98.10">
    <property type="match status" value="1"/>
</dbReference>
<dbReference type="PANTHER" id="PTHR10091">
    <property type="entry name" value="ALDOSE-1-EPIMERASE"/>
    <property type="match status" value="1"/>
</dbReference>
<evidence type="ECO:0000313" key="1">
    <source>
        <dbReference type="EMBL" id="MBO3662895.1"/>
    </source>
</evidence>
<dbReference type="CDD" id="cd09022">
    <property type="entry name" value="Aldose_epim_Ec_YihR"/>
    <property type="match status" value="1"/>
</dbReference>
<dbReference type="PANTHER" id="PTHR10091:SF0">
    <property type="entry name" value="GALACTOSE MUTAROTASE"/>
    <property type="match status" value="1"/>
</dbReference>
<dbReference type="Proteomes" id="UP000680132">
    <property type="component" value="Unassembled WGS sequence"/>
</dbReference>
<dbReference type="GO" id="GO:0006006">
    <property type="term" value="P:glucose metabolic process"/>
    <property type="evidence" value="ECO:0007669"/>
    <property type="project" value="TreeGrafter"/>
</dbReference>
<dbReference type="InterPro" id="IPR037480">
    <property type="entry name" value="YihR-like"/>
</dbReference>
<comment type="caution">
    <text evidence="1">The sequence shown here is derived from an EMBL/GenBank/DDBJ whole genome shotgun (WGS) entry which is preliminary data.</text>
</comment>
<gene>
    <name evidence="1" type="ORF">J5V96_05125</name>
</gene>
<reference evidence="1" key="1">
    <citation type="submission" date="2021-03" db="EMBL/GenBank/DDBJ databases">
        <title>Microbacterium sp. nov., a novel actinobacterium isolated from cow dung.</title>
        <authorList>
            <person name="Zhang L."/>
        </authorList>
    </citation>
    <scope>NUCLEOTIDE SEQUENCE</scope>
    <source>
        <strain evidence="1">NEAU-LLB</strain>
    </source>
</reference>
<sequence>MDPTGTQIHLRREGTGGEVTAHIAQVGAALRGLSVGGVDIVTRYDAGSPTPFGSGIVLAPWPNRIRDGKWNDNGTERQLDLTEVALNNAIHGLLRYTPYEIDASEDTVTLNATIFPQHGWPYTLRTSVTYTLTDDGVQVTHAVENVGEGDAPVALGTHPFFCIGGVETADLTLTLPATTVFEVDERLLPTAEVPVSGEWDLRGGARVGDLDLDTGFGKLERDADGRARSSITAPDGRRVTMWQDENWDYIQAFNTDKYPGHDVALAIEPMTAPTDAFNSGQDLRRLAPGEQWTATWGVAYSA</sequence>
<keyword evidence="2" id="KW-1185">Reference proteome</keyword>
<dbReference type="GO" id="GO:0004034">
    <property type="term" value="F:aldose 1-epimerase activity"/>
    <property type="evidence" value="ECO:0007669"/>
    <property type="project" value="TreeGrafter"/>
</dbReference>
<dbReference type="SUPFAM" id="SSF74650">
    <property type="entry name" value="Galactose mutarotase-like"/>
    <property type="match status" value="1"/>
</dbReference>